<keyword evidence="3" id="KW-1185">Reference proteome</keyword>
<dbReference type="PANTHER" id="PTHR43102:SF2">
    <property type="entry name" value="GAF DOMAIN-CONTAINING PROTEIN"/>
    <property type="match status" value="1"/>
</dbReference>
<dbReference type="SUPFAM" id="SSF55781">
    <property type="entry name" value="GAF domain-like"/>
    <property type="match status" value="1"/>
</dbReference>
<evidence type="ECO:0000313" key="3">
    <source>
        <dbReference type="Proteomes" id="UP000597617"/>
    </source>
</evidence>
<feature type="domain" description="GAF" evidence="1">
    <location>
        <begin position="12"/>
        <end position="139"/>
    </location>
</feature>
<dbReference type="EMBL" id="JADQDQ010000003">
    <property type="protein sequence ID" value="MBF9237351.1"/>
    <property type="molecule type" value="Genomic_DNA"/>
</dbReference>
<evidence type="ECO:0000313" key="2">
    <source>
        <dbReference type="EMBL" id="MBF9237351.1"/>
    </source>
</evidence>
<accession>A0ABS0IG68</accession>
<proteinExistence type="predicted"/>
<dbReference type="InterPro" id="IPR003018">
    <property type="entry name" value="GAF"/>
</dbReference>
<evidence type="ECO:0000259" key="1">
    <source>
        <dbReference type="Pfam" id="PF01590"/>
    </source>
</evidence>
<protein>
    <submittedName>
        <fullName evidence="2">GAF domain-containing protein</fullName>
    </submittedName>
</protein>
<dbReference type="Gene3D" id="3.30.450.40">
    <property type="match status" value="1"/>
</dbReference>
<reference evidence="2 3" key="1">
    <citation type="submission" date="2020-11" db="EMBL/GenBank/DDBJ databases">
        <authorList>
            <person name="Kim M.K."/>
        </authorList>
    </citation>
    <scope>NUCLEOTIDE SEQUENCE [LARGE SCALE GENOMIC DNA]</scope>
    <source>
        <strain evidence="2 3">BT683</strain>
    </source>
</reference>
<dbReference type="RefSeq" id="WP_196281726.1">
    <property type="nucleotide sequence ID" value="NZ_JADQDQ010000003.1"/>
</dbReference>
<dbReference type="Proteomes" id="UP000597617">
    <property type="component" value="Unassembled WGS sequence"/>
</dbReference>
<dbReference type="Pfam" id="PF01590">
    <property type="entry name" value="GAF"/>
    <property type="match status" value="1"/>
</dbReference>
<organism evidence="2 3">
    <name type="scientific">Hymenobacter jeongseonensis</name>
    <dbReference type="NCBI Taxonomy" id="2791027"/>
    <lineage>
        <taxon>Bacteria</taxon>
        <taxon>Pseudomonadati</taxon>
        <taxon>Bacteroidota</taxon>
        <taxon>Cytophagia</taxon>
        <taxon>Cytophagales</taxon>
        <taxon>Hymenobacteraceae</taxon>
        <taxon>Hymenobacter</taxon>
    </lineage>
</organism>
<gene>
    <name evidence="2" type="ORF">I2I05_08065</name>
</gene>
<dbReference type="InterPro" id="IPR029016">
    <property type="entry name" value="GAF-like_dom_sf"/>
</dbReference>
<sequence>MRRYQVLSVPGEELFNTLVAIVARLFNVPVALLSLVQAEDVQFVGNAGLPGTSSVPRADSLCSVAILQDGITLYEDLLLRPCHLTTDAAAQTLKLQFYAGCALHTTAGYPIGALCVMDRQPRRFSMPERTLLDSLGQVAMSLLDIRSALVSDPTLLSSLRDMLDGHVSQSLDRIGTLADLSQWESPDSDEALAYQQSILEEATYVTRLIQQELQVTLKRLGQ</sequence>
<dbReference type="PANTHER" id="PTHR43102">
    <property type="entry name" value="SLR1143 PROTEIN"/>
    <property type="match status" value="1"/>
</dbReference>
<comment type="caution">
    <text evidence="2">The sequence shown here is derived from an EMBL/GenBank/DDBJ whole genome shotgun (WGS) entry which is preliminary data.</text>
</comment>
<name>A0ABS0IG68_9BACT</name>